<dbReference type="GO" id="GO:0050126">
    <property type="term" value="F:N-carbamoylputrescine amidase activity"/>
    <property type="evidence" value="ECO:0007669"/>
    <property type="project" value="TreeGrafter"/>
</dbReference>
<name>A0A1G9EJ14_9GAMM</name>
<reference evidence="4" key="1">
    <citation type="submission" date="2016-10" db="EMBL/GenBank/DDBJ databases">
        <authorList>
            <person name="Varghese N."/>
            <person name="Submissions S."/>
        </authorList>
    </citation>
    <scope>NUCLEOTIDE SEQUENCE [LARGE SCALE GENOMIC DNA]</scope>
    <source>
        <strain evidence="4">AAP</strain>
    </source>
</reference>
<organism evidence="3 4">
    <name type="scientific">Franzmannia pantelleriensis</name>
    <dbReference type="NCBI Taxonomy" id="48727"/>
    <lineage>
        <taxon>Bacteria</taxon>
        <taxon>Pseudomonadati</taxon>
        <taxon>Pseudomonadota</taxon>
        <taxon>Gammaproteobacteria</taxon>
        <taxon>Oceanospirillales</taxon>
        <taxon>Halomonadaceae</taxon>
        <taxon>Franzmannia</taxon>
    </lineage>
</organism>
<dbReference type="Gene3D" id="3.60.110.10">
    <property type="entry name" value="Carbon-nitrogen hydrolase"/>
    <property type="match status" value="1"/>
</dbReference>
<gene>
    <name evidence="3" type="ORF">SAMN05192555_101132</name>
</gene>
<dbReference type="RefSeq" id="WP_089656557.1">
    <property type="nucleotide sequence ID" value="NZ_FNGH01000001.1"/>
</dbReference>
<dbReference type="InterPro" id="IPR036526">
    <property type="entry name" value="C-N_Hydrolase_sf"/>
</dbReference>
<evidence type="ECO:0000313" key="4">
    <source>
        <dbReference type="Proteomes" id="UP000199107"/>
    </source>
</evidence>
<evidence type="ECO:0000259" key="2">
    <source>
        <dbReference type="PROSITE" id="PS50263"/>
    </source>
</evidence>
<protein>
    <submittedName>
        <fullName evidence="3">Predicted amidohydrolase</fullName>
    </submittedName>
</protein>
<dbReference type="EMBL" id="FNGH01000001">
    <property type="protein sequence ID" value="SDK76167.1"/>
    <property type="molecule type" value="Genomic_DNA"/>
</dbReference>
<dbReference type="PANTHER" id="PTHR43674">
    <property type="entry name" value="NITRILASE C965.09-RELATED"/>
    <property type="match status" value="1"/>
</dbReference>
<keyword evidence="1 3" id="KW-0378">Hydrolase</keyword>
<dbReference type="Pfam" id="PF00795">
    <property type="entry name" value="CN_hydrolase"/>
    <property type="match status" value="1"/>
</dbReference>
<dbReference type="InterPro" id="IPR003010">
    <property type="entry name" value="C-N_Hydrolase"/>
</dbReference>
<evidence type="ECO:0000256" key="1">
    <source>
        <dbReference type="ARBA" id="ARBA00022801"/>
    </source>
</evidence>
<dbReference type="AlphaFoldDB" id="A0A1G9EJ14"/>
<dbReference type="STRING" id="48727.SAMN05192555_101132"/>
<dbReference type="PANTHER" id="PTHR43674:SF2">
    <property type="entry name" value="BETA-UREIDOPROPIONASE"/>
    <property type="match status" value="1"/>
</dbReference>
<dbReference type="CDD" id="cd07586">
    <property type="entry name" value="nitrilase_8"/>
    <property type="match status" value="1"/>
</dbReference>
<evidence type="ECO:0000313" key="3">
    <source>
        <dbReference type="EMBL" id="SDK76167.1"/>
    </source>
</evidence>
<dbReference type="SUPFAM" id="SSF56317">
    <property type="entry name" value="Carbon-nitrogen hydrolase"/>
    <property type="match status" value="1"/>
</dbReference>
<dbReference type="OrthoDB" id="9760188at2"/>
<sequence>MSHPAAGYRVAVAQMNCELGDVEANLPVHRELIGEARSQQADVLVFPELSLTGYDLGERVPAVAMAADDPRLLGLAREAGEMLAVVGFVERIGRGEYANAVACLQHGEVLAVHRKINLCTYGGHEEGKVFSKGQRLTQVSTRGLACGVTICADLWNPGVVHAAMLERPDVLLTSINSATGMVDGDFDDAANWQACLCFYAMVYGTPLVMAHRYGAESGAWFWGGSCIVDARGQVVARAEDGVGVVTADLDMADIEAARFAMPTHRDADTPLVASLMARRLQRDRDA</sequence>
<dbReference type="PROSITE" id="PS50263">
    <property type="entry name" value="CN_HYDROLASE"/>
    <property type="match status" value="1"/>
</dbReference>
<dbReference type="GO" id="GO:0033388">
    <property type="term" value="P:putrescine biosynthetic process from arginine"/>
    <property type="evidence" value="ECO:0007669"/>
    <property type="project" value="TreeGrafter"/>
</dbReference>
<feature type="domain" description="CN hydrolase" evidence="2">
    <location>
        <begin position="8"/>
        <end position="251"/>
    </location>
</feature>
<accession>A0A1G9EJ14</accession>
<dbReference type="Proteomes" id="UP000199107">
    <property type="component" value="Unassembled WGS sequence"/>
</dbReference>
<proteinExistence type="predicted"/>
<dbReference type="InterPro" id="IPR050345">
    <property type="entry name" value="Aliph_Amidase/BUP"/>
</dbReference>
<keyword evidence="4" id="KW-1185">Reference proteome</keyword>